<evidence type="ECO:0000313" key="2">
    <source>
        <dbReference type="Proteomes" id="UP000033769"/>
    </source>
</evidence>
<dbReference type="PATRIC" id="fig|1359184.3.peg.1172"/>
<dbReference type="AlphaFoldDB" id="A0A0F3M929"/>
<reference evidence="1 2" key="1">
    <citation type="submission" date="2015-02" db="EMBL/GenBank/DDBJ databases">
        <title>Genome Sequencing of Rickettsiales.</title>
        <authorList>
            <person name="Daugherty S.C."/>
            <person name="Su Q."/>
            <person name="Abolude K."/>
            <person name="Beier-Sexton M."/>
            <person name="Carlyon J.A."/>
            <person name="Carter R."/>
            <person name="Day N.P."/>
            <person name="Dumler S.J."/>
            <person name="Dyachenko V."/>
            <person name="Godinez A."/>
            <person name="Kurtti T.J."/>
            <person name="Lichay M."/>
            <person name="Mullins K.E."/>
            <person name="Ott S."/>
            <person name="Pappas-Brown V."/>
            <person name="Paris D.H."/>
            <person name="Patel P."/>
            <person name="Richards A.L."/>
            <person name="Sadzewicz L."/>
            <person name="Sears K."/>
            <person name="Seidman D."/>
            <person name="Sengamalay N."/>
            <person name="Stenos J."/>
            <person name="Tallon L.J."/>
            <person name="Vincent G."/>
            <person name="Fraser C.M."/>
            <person name="Munderloh U."/>
            <person name="Dunning-Hotopp J.C."/>
        </authorList>
    </citation>
    <scope>NUCLEOTIDE SEQUENCE [LARGE SCALE GENOMIC DNA]</scope>
    <source>
        <strain evidence="1 2">Gilliam</strain>
    </source>
</reference>
<evidence type="ECO:0000313" key="1">
    <source>
        <dbReference type="EMBL" id="KJV52278.1"/>
    </source>
</evidence>
<gene>
    <name evidence="1" type="ORF">OTSGILL_1630</name>
</gene>
<dbReference type="EMBL" id="LANO01000026">
    <property type="protein sequence ID" value="KJV52278.1"/>
    <property type="molecule type" value="Genomic_DNA"/>
</dbReference>
<accession>A0A0F3M929</accession>
<organism evidence="1 2">
    <name type="scientific">Orientia tsutsugamushi str. Gilliam</name>
    <dbReference type="NCBI Taxonomy" id="1359184"/>
    <lineage>
        <taxon>Bacteria</taxon>
        <taxon>Pseudomonadati</taxon>
        <taxon>Pseudomonadota</taxon>
        <taxon>Alphaproteobacteria</taxon>
        <taxon>Rickettsiales</taxon>
        <taxon>Rickettsiaceae</taxon>
        <taxon>Rickettsieae</taxon>
        <taxon>Orientia</taxon>
    </lineage>
</organism>
<comment type="caution">
    <text evidence="1">The sequence shown here is derived from an EMBL/GenBank/DDBJ whole genome shotgun (WGS) entry which is preliminary data.</text>
</comment>
<dbReference type="Proteomes" id="UP000033769">
    <property type="component" value="Unassembled WGS sequence"/>
</dbReference>
<protein>
    <submittedName>
        <fullName evidence="1">Putative conjugative transfer protein</fullName>
    </submittedName>
</protein>
<sequence>MTGWGRDIGLSQCKSKEQELALYRKKVTATILEPTVLQEFRY</sequence>
<proteinExistence type="predicted"/>
<name>A0A0F3M929_ORITS</name>